<evidence type="ECO:0000313" key="2">
    <source>
        <dbReference type="Proteomes" id="UP000035900"/>
    </source>
</evidence>
<reference evidence="1 2" key="1">
    <citation type="journal article" date="2004" name="Int. J. Syst. Evol. Microbiol.">
        <title>Kaistella koreensis gen. nov., sp. nov., a novel member of the Chryseobacterium-Bergeyella-Riemerella branch.</title>
        <authorList>
            <person name="Kim M.K."/>
            <person name="Im W.T."/>
            <person name="Shin Y.K."/>
            <person name="Lim J.H."/>
            <person name="Kim S.H."/>
            <person name="Lee B.C."/>
            <person name="Park M.Y."/>
            <person name="Lee K.Y."/>
            <person name="Lee S.T."/>
        </authorList>
    </citation>
    <scope>NUCLEOTIDE SEQUENCE [LARGE SCALE GENOMIC DNA]</scope>
    <source>
        <strain evidence="1 2">CCUG 49689</strain>
    </source>
</reference>
<comment type="caution">
    <text evidence="1">The sequence shown here is derived from an EMBL/GenBank/DDBJ whole genome shotgun (WGS) entry which is preliminary data.</text>
</comment>
<organism evidence="1 2">
    <name type="scientific">Chryseobacterium koreense CCUG 49689</name>
    <dbReference type="NCBI Taxonomy" id="1304281"/>
    <lineage>
        <taxon>Bacteria</taxon>
        <taxon>Pseudomonadati</taxon>
        <taxon>Bacteroidota</taxon>
        <taxon>Flavobacteriia</taxon>
        <taxon>Flavobacteriales</taxon>
        <taxon>Weeksellaceae</taxon>
        <taxon>Chryseobacterium group</taxon>
        <taxon>Chryseobacterium</taxon>
    </lineage>
</organism>
<evidence type="ECO:0000313" key="1">
    <source>
        <dbReference type="EMBL" id="KMQ70462.1"/>
    </source>
</evidence>
<dbReference type="EMBL" id="LFNG01000018">
    <property type="protein sequence ID" value="KMQ70462.1"/>
    <property type="molecule type" value="Genomic_DNA"/>
</dbReference>
<dbReference type="Proteomes" id="UP000035900">
    <property type="component" value="Unassembled WGS sequence"/>
</dbReference>
<name>A0A0J7IWX4_9FLAO</name>
<dbReference type="RefSeq" id="WP_048500322.1">
    <property type="nucleotide sequence ID" value="NZ_LFNG01000018.1"/>
</dbReference>
<dbReference type="OrthoDB" id="9773828at2"/>
<keyword evidence="2" id="KW-1185">Reference proteome</keyword>
<gene>
    <name evidence="1" type="ORF">ACM44_12165</name>
</gene>
<sequence>MSRNCELHHPKAEISLVLKVWGIGLGSKDWPHERLTSSNLRFCGVAGSIERATHAKDSRMSGGIFFEDIMGILGNKQWKCSHLKSLCQ</sequence>
<accession>A0A0J7IWX4</accession>
<proteinExistence type="predicted"/>
<protein>
    <submittedName>
        <fullName evidence="1">Uncharacterized protein</fullName>
    </submittedName>
</protein>
<dbReference type="AlphaFoldDB" id="A0A0J7IWX4"/>
<dbReference type="PATRIC" id="fig|1304281.5.peg.2620"/>